<dbReference type="Pfam" id="PF00005">
    <property type="entry name" value="ABC_tran"/>
    <property type="match status" value="1"/>
</dbReference>
<name>A0A3G8JKT8_9ACTN</name>
<evidence type="ECO:0000256" key="2">
    <source>
        <dbReference type="ARBA" id="ARBA00022741"/>
    </source>
</evidence>
<dbReference type="InterPro" id="IPR003439">
    <property type="entry name" value="ABC_transporter-like_ATP-bd"/>
</dbReference>
<dbReference type="InterPro" id="IPR027417">
    <property type="entry name" value="P-loop_NTPase"/>
</dbReference>
<dbReference type="GO" id="GO:0016887">
    <property type="term" value="F:ATP hydrolysis activity"/>
    <property type="evidence" value="ECO:0007669"/>
    <property type="project" value="InterPro"/>
</dbReference>
<proteinExistence type="predicted"/>
<dbReference type="SUPFAM" id="SSF52540">
    <property type="entry name" value="P-loop containing nucleoside triphosphate hydrolases"/>
    <property type="match status" value="1"/>
</dbReference>
<dbReference type="GO" id="GO:0005524">
    <property type="term" value="F:ATP binding"/>
    <property type="evidence" value="ECO:0007669"/>
    <property type="project" value="UniProtKB-KW"/>
</dbReference>
<keyword evidence="5" id="KW-0378">Hydrolase</keyword>
<dbReference type="InterPro" id="IPR050166">
    <property type="entry name" value="ABC_transporter_ATP-bind"/>
</dbReference>
<evidence type="ECO:0000256" key="1">
    <source>
        <dbReference type="ARBA" id="ARBA00022448"/>
    </source>
</evidence>
<dbReference type="SMART" id="SM00382">
    <property type="entry name" value="AAA"/>
    <property type="match status" value="1"/>
</dbReference>
<reference evidence="5 6" key="1">
    <citation type="submission" date="2018-11" db="EMBL/GenBank/DDBJ databases">
        <title>Gordonia insulae sp. nov., isolated from an island soil.</title>
        <authorList>
            <person name="Kim Y.S."/>
            <person name="Kim S.B."/>
        </authorList>
    </citation>
    <scope>NUCLEOTIDE SEQUENCE [LARGE SCALE GENOMIC DNA]</scope>
    <source>
        <strain evidence="5 6">MMS17-SY073</strain>
    </source>
</reference>
<dbReference type="EC" id="3.6.3.36" evidence="5"/>
<protein>
    <submittedName>
        <fullName evidence="5">Taurine import ATP-binding protein TauB</fullName>
        <ecNumber evidence="5">3.6.3.36</ecNumber>
    </submittedName>
</protein>
<dbReference type="AlphaFoldDB" id="A0A3G8JKT8"/>
<keyword evidence="2" id="KW-0547">Nucleotide-binding</keyword>
<dbReference type="PANTHER" id="PTHR42788:SF13">
    <property type="entry name" value="ALIPHATIC SULFONATES IMPORT ATP-BINDING PROTEIN SSUB"/>
    <property type="match status" value="1"/>
</dbReference>
<dbReference type="InterPro" id="IPR003593">
    <property type="entry name" value="AAA+_ATPase"/>
</dbReference>
<dbReference type="PROSITE" id="PS50893">
    <property type="entry name" value="ABC_TRANSPORTER_2"/>
    <property type="match status" value="1"/>
</dbReference>
<dbReference type="Gene3D" id="3.40.50.300">
    <property type="entry name" value="P-loop containing nucleotide triphosphate hydrolases"/>
    <property type="match status" value="1"/>
</dbReference>
<dbReference type="KEGG" id="gom:D7316_01850"/>
<keyword evidence="1" id="KW-0813">Transport</keyword>
<accession>A0A3G8JKT8</accession>
<evidence type="ECO:0000256" key="3">
    <source>
        <dbReference type="ARBA" id="ARBA00022840"/>
    </source>
</evidence>
<dbReference type="PANTHER" id="PTHR42788">
    <property type="entry name" value="TAURINE IMPORT ATP-BINDING PROTEIN-RELATED"/>
    <property type="match status" value="1"/>
</dbReference>
<gene>
    <name evidence="5" type="primary">tauB</name>
    <name evidence="5" type="ORF">D7316_01850</name>
</gene>
<dbReference type="RefSeq" id="WP_124707992.1">
    <property type="nucleotide sequence ID" value="NZ_CP033972.1"/>
</dbReference>
<organism evidence="5 6">
    <name type="scientific">Gordonia insulae</name>
    <dbReference type="NCBI Taxonomy" id="2420509"/>
    <lineage>
        <taxon>Bacteria</taxon>
        <taxon>Bacillati</taxon>
        <taxon>Actinomycetota</taxon>
        <taxon>Actinomycetes</taxon>
        <taxon>Mycobacteriales</taxon>
        <taxon>Gordoniaceae</taxon>
        <taxon>Gordonia</taxon>
    </lineage>
</organism>
<dbReference type="InterPro" id="IPR017871">
    <property type="entry name" value="ABC_transporter-like_CS"/>
</dbReference>
<dbReference type="EMBL" id="CP033972">
    <property type="protein sequence ID" value="AZG45255.1"/>
    <property type="molecule type" value="Genomic_DNA"/>
</dbReference>
<dbReference type="PROSITE" id="PS00211">
    <property type="entry name" value="ABC_TRANSPORTER_1"/>
    <property type="match status" value="1"/>
</dbReference>
<evidence type="ECO:0000313" key="5">
    <source>
        <dbReference type="EMBL" id="AZG45255.1"/>
    </source>
</evidence>
<sequence length="277" mass="28912">MSSHSNSPVAELAGRVDAVGGGRGAISLRNVSQSYGSGDAAVTAVGPVDLDIPPGEFLVLVGASGCGKSTLLRLIAGFEPATQGDVEVSGGQPVPGITSGVVFQQPRLFPWKTVGGNIDLALKYARVPKGERARRRDELLTRVGLDDTADRRIWEISGGQQQRVAIARALAGQTSLLLLDEPFAALDALTRERLQEDLRTVSSDLGRTNVFVTHSADEAAFLGSRIVVLTSRPGRVALDIPSTLPRVGVGADDLRGSPEYAALRAEIGAAVKEAAAA</sequence>
<feature type="domain" description="ABC transporter" evidence="4">
    <location>
        <begin position="26"/>
        <end position="256"/>
    </location>
</feature>
<dbReference type="CDD" id="cd03293">
    <property type="entry name" value="ABC_NrtD_SsuB_transporters"/>
    <property type="match status" value="1"/>
</dbReference>
<keyword evidence="6" id="KW-1185">Reference proteome</keyword>
<dbReference type="Proteomes" id="UP000271469">
    <property type="component" value="Chromosome"/>
</dbReference>
<dbReference type="OrthoDB" id="8773773at2"/>
<keyword evidence="3 5" id="KW-0067">ATP-binding</keyword>
<evidence type="ECO:0000313" key="6">
    <source>
        <dbReference type="Proteomes" id="UP000271469"/>
    </source>
</evidence>
<evidence type="ECO:0000259" key="4">
    <source>
        <dbReference type="PROSITE" id="PS50893"/>
    </source>
</evidence>